<dbReference type="Gene3D" id="1.10.287.3160">
    <property type="match status" value="1"/>
</dbReference>
<evidence type="ECO:0000313" key="3">
    <source>
        <dbReference type="Proteomes" id="UP000031443"/>
    </source>
</evidence>
<dbReference type="Proteomes" id="UP000031443">
    <property type="component" value="Unassembled WGS sequence"/>
</dbReference>
<evidence type="ECO:0000256" key="1">
    <source>
        <dbReference type="SAM" id="SignalP"/>
    </source>
</evidence>
<keyword evidence="3" id="KW-1185">Reference proteome</keyword>
<accession>M7C6Z7</accession>
<sequence length="316" mass="37040">MTTALPGTMVSAVATIYAVALLDTLGVSPVPGTGPVPKVQVSIGVLLPPRRHRWVHWQHHHRQKRHQHCCCHLQLRCRPANRWHCWRPQHWYHWHRRYRHRRNQHLWCCLLRHRFFGPQQPWHHKLWNTACRKTHGAMRGEQGPLLGLSSSSSPDEVVAGAVTAPALEDIRVLQQLLRHAAQNLGIQVEEVMEESNPDIDILAPSGPSHITLPLIRMISETTKTLWQTPTSLVPTAKRNERWYFVLFKGYKHLYTHPPPDSLMVDVANKRECQGFRGPPLKTWRQWWKRENWSPELPGRRHWMQQMQPHVVWQWGL</sequence>
<gene>
    <name evidence="2" type="ORF">UY3_06532</name>
</gene>
<proteinExistence type="predicted"/>
<evidence type="ECO:0000313" key="2">
    <source>
        <dbReference type="EMBL" id="EMP36317.1"/>
    </source>
</evidence>
<protein>
    <submittedName>
        <fullName evidence="2">Uncharacterized protein</fullName>
    </submittedName>
</protein>
<feature type="chain" id="PRO_5004080607" evidence="1">
    <location>
        <begin position="27"/>
        <end position="316"/>
    </location>
</feature>
<feature type="signal peptide" evidence="1">
    <location>
        <begin position="1"/>
        <end position="26"/>
    </location>
</feature>
<dbReference type="EMBL" id="KB525692">
    <property type="protein sequence ID" value="EMP36317.1"/>
    <property type="molecule type" value="Genomic_DNA"/>
</dbReference>
<name>M7C6Z7_CHEMY</name>
<keyword evidence="1" id="KW-0732">Signal</keyword>
<reference evidence="3" key="1">
    <citation type="journal article" date="2013" name="Nat. Genet.">
        <title>The draft genomes of soft-shell turtle and green sea turtle yield insights into the development and evolution of the turtle-specific body plan.</title>
        <authorList>
            <person name="Wang Z."/>
            <person name="Pascual-Anaya J."/>
            <person name="Zadissa A."/>
            <person name="Li W."/>
            <person name="Niimura Y."/>
            <person name="Huang Z."/>
            <person name="Li C."/>
            <person name="White S."/>
            <person name="Xiong Z."/>
            <person name="Fang D."/>
            <person name="Wang B."/>
            <person name="Ming Y."/>
            <person name="Chen Y."/>
            <person name="Zheng Y."/>
            <person name="Kuraku S."/>
            <person name="Pignatelli M."/>
            <person name="Herrero J."/>
            <person name="Beal K."/>
            <person name="Nozawa M."/>
            <person name="Li Q."/>
            <person name="Wang J."/>
            <person name="Zhang H."/>
            <person name="Yu L."/>
            <person name="Shigenobu S."/>
            <person name="Wang J."/>
            <person name="Liu J."/>
            <person name="Flicek P."/>
            <person name="Searle S."/>
            <person name="Wang J."/>
            <person name="Kuratani S."/>
            <person name="Yin Y."/>
            <person name="Aken B."/>
            <person name="Zhang G."/>
            <person name="Irie N."/>
        </authorList>
    </citation>
    <scope>NUCLEOTIDE SEQUENCE [LARGE SCALE GENOMIC DNA]</scope>
</reference>
<dbReference type="AlphaFoldDB" id="M7C6Z7"/>
<organism evidence="2 3">
    <name type="scientific">Chelonia mydas</name>
    <name type="common">Green sea-turtle</name>
    <name type="synonym">Chelonia agassizi</name>
    <dbReference type="NCBI Taxonomy" id="8469"/>
    <lineage>
        <taxon>Eukaryota</taxon>
        <taxon>Metazoa</taxon>
        <taxon>Chordata</taxon>
        <taxon>Craniata</taxon>
        <taxon>Vertebrata</taxon>
        <taxon>Euteleostomi</taxon>
        <taxon>Archelosauria</taxon>
        <taxon>Testudinata</taxon>
        <taxon>Testudines</taxon>
        <taxon>Cryptodira</taxon>
        <taxon>Durocryptodira</taxon>
        <taxon>Americhelydia</taxon>
        <taxon>Chelonioidea</taxon>
        <taxon>Cheloniidae</taxon>
        <taxon>Chelonia</taxon>
    </lineage>
</organism>